<accession>A0A6M1QX35</accession>
<dbReference type="EMBL" id="JAALAA010000005">
    <property type="protein sequence ID" value="NGN92484.1"/>
    <property type="molecule type" value="Genomic_DNA"/>
</dbReference>
<evidence type="ECO:0000313" key="2">
    <source>
        <dbReference type="Proteomes" id="UP000483261"/>
    </source>
</evidence>
<sequence length="85" mass="9196">MTELNQRISAVTRAVIEDGESFRVTNGGRAVLRLVPEVQWLDNPVEALVNAGLATPPKRPHRHLSDRSAAALSAELDEVNGAIDL</sequence>
<protein>
    <submittedName>
        <fullName evidence="1">Type II toxin-antitoxin system Phd/YefM family antitoxin</fullName>
    </submittedName>
</protein>
<proteinExistence type="predicted"/>
<gene>
    <name evidence="1" type="ORF">G5C66_06975</name>
</gene>
<dbReference type="RefSeq" id="WP_165110255.1">
    <property type="nucleotide sequence ID" value="NZ_JAALAA010000005.1"/>
</dbReference>
<dbReference type="Proteomes" id="UP000483261">
    <property type="component" value="Unassembled WGS sequence"/>
</dbReference>
<dbReference type="AlphaFoldDB" id="A0A6M1QX35"/>
<comment type="caution">
    <text evidence="1">The sequence shown here is derived from an EMBL/GenBank/DDBJ whole genome shotgun (WGS) entry which is preliminary data.</text>
</comment>
<name>A0A6M1QX35_9ACTN</name>
<evidence type="ECO:0000313" key="1">
    <source>
        <dbReference type="EMBL" id="NGN92484.1"/>
    </source>
</evidence>
<organism evidence="1 2">
    <name type="scientific">Nocardioides turkmenicus</name>
    <dbReference type="NCBI Taxonomy" id="2711220"/>
    <lineage>
        <taxon>Bacteria</taxon>
        <taxon>Bacillati</taxon>
        <taxon>Actinomycetota</taxon>
        <taxon>Actinomycetes</taxon>
        <taxon>Propionibacteriales</taxon>
        <taxon>Nocardioidaceae</taxon>
        <taxon>Nocardioides</taxon>
    </lineage>
</organism>
<keyword evidence="2" id="KW-1185">Reference proteome</keyword>
<reference evidence="1 2" key="1">
    <citation type="submission" date="2020-02" db="EMBL/GenBank/DDBJ databases">
        <title>Whole-genome analyses of novel actinobacteria.</title>
        <authorList>
            <person name="Sahin N."/>
        </authorList>
    </citation>
    <scope>NUCLEOTIDE SEQUENCE [LARGE SCALE GENOMIC DNA]</scope>
    <source>
        <strain evidence="1 2">KC13</strain>
    </source>
</reference>